<keyword evidence="6 8" id="KW-0030">Aminoacyl-tRNA synthetase</keyword>
<dbReference type="InterPro" id="IPR023617">
    <property type="entry name" value="Tyr-tRNA-ligase_arc/euk-type"/>
</dbReference>
<dbReference type="Proteomes" id="UP001149411">
    <property type="component" value="Unassembled WGS sequence"/>
</dbReference>
<keyword evidence="5 8" id="KW-0648">Protein biosynthesis</keyword>
<comment type="caution">
    <text evidence="9">The sequence shown here is derived from an EMBL/GenBank/DDBJ whole genome shotgun (WGS) entry which is preliminary data.</text>
</comment>
<evidence type="ECO:0000256" key="2">
    <source>
        <dbReference type="ARBA" id="ARBA00022598"/>
    </source>
</evidence>
<evidence type="ECO:0000256" key="4">
    <source>
        <dbReference type="ARBA" id="ARBA00022840"/>
    </source>
</evidence>
<dbReference type="Gene3D" id="1.10.240.10">
    <property type="entry name" value="Tyrosyl-Transfer RNA Synthetase"/>
    <property type="match status" value="1"/>
</dbReference>
<evidence type="ECO:0000313" key="9">
    <source>
        <dbReference type="EMBL" id="MCX2819363.1"/>
    </source>
</evidence>
<evidence type="ECO:0000256" key="7">
    <source>
        <dbReference type="ARBA" id="ARBA00048248"/>
    </source>
</evidence>
<dbReference type="EMBL" id="RKLV01000007">
    <property type="protein sequence ID" value="MCX2819363.1"/>
    <property type="molecule type" value="Genomic_DNA"/>
</dbReference>
<evidence type="ECO:0000256" key="3">
    <source>
        <dbReference type="ARBA" id="ARBA00022741"/>
    </source>
</evidence>
<feature type="binding site" evidence="8">
    <location>
        <position position="36"/>
    </location>
    <ligand>
        <name>L-tyrosine</name>
        <dbReference type="ChEBI" id="CHEBI:58315"/>
    </ligand>
</feature>
<dbReference type="Pfam" id="PF00579">
    <property type="entry name" value="tRNA-synt_1b"/>
    <property type="match status" value="1"/>
</dbReference>
<dbReference type="PANTHER" id="PTHR46264:SF4">
    <property type="entry name" value="TYROSINE--TRNA LIGASE, CYTOPLASMIC"/>
    <property type="match status" value="1"/>
</dbReference>
<feature type="short sequence motif" description="'KMSKS' region" evidence="8">
    <location>
        <begin position="216"/>
        <end position="220"/>
    </location>
</feature>
<dbReference type="InterPro" id="IPR023684">
    <property type="entry name" value="Tyr-tRNA-ligase_3"/>
</dbReference>
<dbReference type="InterPro" id="IPR050489">
    <property type="entry name" value="Tyr-tRNA_synthase"/>
</dbReference>
<dbReference type="InterPro" id="IPR002307">
    <property type="entry name" value="Tyr-tRNA-ligase"/>
</dbReference>
<feature type="binding site" evidence="8">
    <location>
        <position position="165"/>
    </location>
    <ligand>
        <name>L-tyrosine</name>
        <dbReference type="ChEBI" id="CHEBI:58315"/>
    </ligand>
</feature>
<feature type="binding site" evidence="8">
    <location>
        <position position="158"/>
    </location>
    <ligand>
        <name>L-tyrosine</name>
        <dbReference type="ChEBI" id="CHEBI:58315"/>
    </ligand>
</feature>
<protein>
    <recommendedName>
        <fullName evidence="8">Tyrosine--tRNA ligase</fullName>
        <ecNumber evidence="8">6.1.1.1</ecNumber>
    </recommendedName>
    <alternativeName>
        <fullName evidence="8">Tyrosyl-tRNA synthetase</fullName>
        <shortName evidence="8">TyrRS</shortName>
    </alternativeName>
</protein>
<dbReference type="PRINTS" id="PR01040">
    <property type="entry name" value="TRNASYNTHTYR"/>
</dbReference>
<comment type="catalytic activity">
    <reaction evidence="7 8">
        <text>tRNA(Tyr) + L-tyrosine + ATP = L-tyrosyl-tRNA(Tyr) + AMP + diphosphate + H(+)</text>
        <dbReference type="Rhea" id="RHEA:10220"/>
        <dbReference type="Rhea" id="RHEA-COMP:9706"/>
        <dbReference type="Rhea" id="RHEA-COMP:9707"/>
        <dbReference type="ChEBI" id="CHEBI:15378"/>
        <dbReference type="ChEBI" id="CHEBI:30616"/>
        <dbReference type="ChEBI" id="CHEBI:33019"/>
        <dbReference type="ChEBI" id="CHEBI:58315"/>
        <dbReference type="ChEBI" id="CHEBI:78442"/>
        <dbReference type="ChEBI" id="CHEBI:78536"/>
        <dbReference type="ChEBI" id="CHEBI:456215"/>
        <dbReference type="EC" id="6.1.1.1"/>
    </reaction>
</comment>
<dbReference type="Gene3D" id="3.40.50.620">
    <property type="entry name" value="HUPs"/>
    <property type="match status" value="1"/>
</dbReference>
<feature type="binding site" evidence="8">
    <location>
        <position position="219"/>
    </location>
    <ligand>
        <name>ATP</name>
        <dbReference type="ChEBI" id="CHEBI:30616"/>
    </ligand>
</feature>
<gene>
    <name evidence="8" type="primary">tyrS</name>
    <name evidence="9" type="ORF">EGH25_08360</name>
</gene>
<feature type="binding site" evidence="8">
    <location>
        <position position="180"/>
    </location>
    <ligand>
        <name>L-tyrosine</name>
        <dbReference type="ChEBI" id="CHEBI:58315"/>
    </ligand>
</feature>
<dbReference type="InterPro" id="IPR014729">
    <property type="entry name" value="Rossmann-like_a/b/a_fold"/>
</dbReference>
<keyword evidence="2 8" id="KW-0436">Ligase</keyword>
<keyword evidence="1 8" id="KW-0963">Cytoplasm</keyword>
<dbReference type="NCBIfam" id="TIGR00234">
    <property type="entry name" value="tyrS"/>
    <property type="match status" value="1"/>
</dbReference>
<feature type="binding site" evidence="8">
    <location>
        <position position="162"/>
    </location>
    <ligand>
        <name>L-tyrosine</name>
        <dbReference type="ChEBI" id="CHEBI:58315"/>
    </ligand>
</feature>
<keyword evidence="10" id="KW-1185">Reference proteome</keyword>
<dbReference type="PROSITE" id="PS00178">
    <property type="entry name" value="AA_TRNA_LIGASE_I"/>
    <property type="match status" value="1"/>
</dbReference>
<evidence type="ECO:0000256" key="8">
    <source>
        <dbReference type="HAMAP-Rule" id="MF_02008"/>
    </source>
</evidence>
<reference evidence="9" key="1">
    <citation type="submission" date="2022-09" db="EMBL/GenBank/DDBJ databases">
        <title>Haloadaptaus new haloarchaeum isolated from saline soil.</title>
        <authorList>
            <person name="Duran-Viseras A."/>
            <person name="Sanchez-Porro C."/>
            <person name="Ventosa A."/>
        </authorList>
    </citation>
    <scope>NUCLEOTIDE SEQUENCE</scope>
    <source>
        <strain evidence="9">F3-133</strain>
    </source>
</reference>
<proteinExistence type="inferred from homology"/>
<comment type="subcellular location">
    <subcellularLocation>
        <location evidence="8">Cytoplasm</location>
    </subcellularLocation>
</comment>
<dbReference type="AlphaFoldDB" id="A0A9Q4C4L5"/>
<organism evidence="9 10">
    <name type="scientific">Halorutilus salinus</name>
    <dbReference type="NCBI Taxonomy" id="2487751"/>
    <lineage>
        <taxon>Archaea</taxon>
        <taxon>Methanobacteriati</taxon>
        <taxon>Methanobacteriota</taxon>
        <taxon>Stenosarchaea group</taxon>
        <taxon>Halobacteria</taxon>
        <taxon>Halorutilales</taxon>
        <taxon>Halorutilaceae</taxon>
        <taxon>Halorutilus</taxon>
    </lineage>
</organism>
<dbReference type="PANTHER" id="PTHR46264">
    <property type="entry name" value="TYROSINE-TRNA LIGASE"/>
    <property type="match status" value="1"/>
</dbReference>
<comment type="similarity">
    <text evidence="8">Belongs to the class-I aminoacyl-tRNA synthetase family. TyrS type 3 subfamily.</text>
</comment>
<dbReference type="GO" id="GO:0005737">
    <property type="term" value="C:cytoplasm"/>
    <property type="evidence" value="ECO:0007669"/>
    <property type="project" value="UniProtKB-SubCell"/>
</dbReference>
<dbReference type="GO" id="GO:0004831">
    <property type="term" value="F:tyrosine-tRNA ligase activity"/>
    <property type="evidence" value="ECO:0007669"/>
    <property type="project" value="UniProtKB-UniRule"/>
</dbReference>
<name>A0A9Q4C4L5_9EURY</name>
<evidence type="ECO:0000256" key="5">
    <source>
        <dbReference type="ARBA" id="ARBA00022917"/>
    </source>
</evidence>
<dbReference type="GO" id="GO:0005524">
    <property type="term" value="F:ATP binding"/>
    <property type="evidence" value="ECO:0007669"/>
    <property type="project" value="UniProtKB-UniRule"/>
</dbReference>
<sequence length="320" mass="35746">MNAQERYELITRNAEEVVTDEEAHEIADDPQGKRAYVGYEPSGVLHIGHMLTANKLIDLQDAGMEVVVLLADVHAYLNGKGSFDGIQETAERMREGFVAFGLDEDRTEFVLGSEFQLDDDYTLDVQSLAVRVTLNRARRSMSEVAREEENPNVGQIWYPLMQAVDIARLDIDLAVGGIDQRKIHMLARDHLPDIGYEAPTALHTPILTSLEGGDDKMSSSEGDPVAMDDSREDIRDKILDAYCPPGTDGNPVAEIYRYHIFPRFEKVVVERPEKYGGDLEYMSYEGLANDLDSGELHPQDAKEALVGYVDGLVEEGREKI</sequence>
<comment type="subunit">
    <text evidence="8">Homodimer.</text>
</comment>
<feature type="short sequence motif" description="'HIGH' region" evidence="8">
    <location>
        <begin position="41"/>
        <end position="49"/>
    </location>
</feature>
<dbReference type="InterPro" id="IPR001412">
    <property type="entry name" value="aa-tRNA-synth_I_CS"/>
</dbReference>
<dbReference type="PIRSF" id="PIRSF006588">
    <property type="entry name" value="TyrRS_arch_euk"/>
    <property type="match status" value="1"/>
</dbReference>
<comment type="function">
    <text evidence="8">Catalyzes the attachment of tyrosine to tRNA(Tyr) in a two-step reaction: tyrosine is first activated by ATP to form Tyr-AMP and then transferred to the acceptor end of tRNA(Tyr).</text>
</comment>
<evidence type="ECO:0000256" key="6">
    <source>
        <dbReference type="ARBA" id="ARBA00023146"/>
    </source>
</evidence>
<dbReference type="GO" id="GO:0006437">
    <property type="term" value="P:tyrosyl-tRNA aminoacylation"/>
    <property type="evidence" value="ECO:0007669"/>
    <property type="project" value="UniProtKB-UniRule"/>
</dbReference>
<evidence type="ECO:0000313" key="10">
    <source>
        <dbReference type="Proteomes" id="UP001149411"/>
    </source>
</evidence>
<dbReference type="NCBIfam" id="NF006330">
    <property type="entry name" value="PRK08560.1"/>
    <property type="match status" value="1"/>
</dbReference>
<evidence type="ECO:0000256" key="1">
    <source>
        <dbReference type="ARBA" id="ARBA00022490"/>
    </source>
</evidence>
<keyword evidence="4 8" id="KW-0067">ATP-binding</keyword>
<dbReference type="SUPFAM" id="SSF52374">
    <property type="entry name" value="Nucleotidylyl transferase"/>
    <property type="match status" value="1"/>
</dbReference>
<dbReference type="InterPro" id="IPR002305">
    <property type="entry name" value="aa-tRNA-synth_Ic"/>
</dbReference>
<dbReference type="HAMAP" id="MF_02008">
    <property type="entry name" value="Tyr_tRNA_synth_type3"/>
    <property type="match status" value="1"/>
</dbReference>
<dbReference type="RefSeq" id="WP_266087546.1">
    <property type="nucleotide sequence ID" value="NZ_RKLV01000007.1"/>
</dbReference>
<dbReference type="EC" id="6.1.1.1" evidence="8"/>
<accession>A0A9Q4C4L5</accession>
<keyword evidence="3 8" id="KW-0547">Nucleotide-binding</keyword>